<evidence type="ECO:0000313" key="3">
    <source>
        <dbReference type="EMBL" id="CAG8834594.1"/>
    </source>
</evidence>
<gene>
    <name evidence="3" type="ORF">CPELLU_LOCUS21132</name>
</gene>
<keyword evidence="1" id="KW-0460">Magnesium</keyword>
<evidence type="ECO:0000259" key="2">
    <source>
        <dbReference type="SMART" id="SM01193"/>
    </source>
</evidence>
<dbReference type="InterPro" id="IPR020811">
    <property type="entry name" value="Enolase_N"/>
</dbReference>
<dbReference type="Gene3D" id="3.30.390.10">
    <property type="entry name" value="Enolase-like, N-terminal domain"/>
    <property type="match status" value="1"/>
</dbReference>
<dbReference type="InterPro" id="IPR029017">
    <property type="entry name" value="Enolase-like_N"/>
</dbReference>
<reference evidence="3" key="1">
    <citation type="submission" date="2021-06" db="EMBL/GenBank/DDBJ databases">
        <authorList>
            <person name="Kallberg Y."/>
            <person name="Tangrot J."/>
            <person name="Rosling A."/>
        </authorList>
    </citation>
    <scope>NUCLEOTIDE SEQUENCE</scope>
    <source>
        <strain evidence="3">FL966</strain>
    </source>
</reference>
<keyword evidence="4" id="KW-1185">Reference proteome</keyword>
<dbReference type="InterPro" id="IPR000941">
    <property type="entry name" value="Enolase"/>
</dbReference>
<feature type="non-terminal residue" evidence="3">
    <location>
        <position position="132"/>
    </location>
</feature>
<dbReference type="Proteomes" id="UP000789759">
    <property type="component" value="Unassembled WGS sequence"/>
</dbReference>
<dbReference type="GO" id="GO:0000015">
    <property type="term" value="C:phosphopyruvate hydratase complex"/>
    <property type="evidence" value="ECO:0007669"/>
    <property type="project" value="InterPro"/>
</dbReference>
<evidence type="ECO:0000313" key="4">
    <source>
        <dbReference type="Proteomes" id="UP000789759"/>
    </source>
</evidence>
<protein>
    <submittedName>
        <fullName evidence="3">20230_t:CDS:1</fullName>
    </submittedName>
</protein>
<name>A0A9N9PD89_9GLOM</name>
<feature type="domain" description="Enolase N-terminal" evidence="2">
    <location>
        <begin position="1"/>
        <end position="106"/>
    </location>
</feature>
<dbReference type="GO" id="GO:0004634">
    <property type="term" value="F:phosphopyruvate hydratase activity"/>
    <property type="evidence" value="ECO:0007669"/>
    <property type="project" value="InterPro"/>
</dbReference>
<dbReference type="AlphaFoldDB" id="A0A9N9PD89"/>
<dbReference type="PRINTS" id="PR00148">
    <property type="entry name" value="ENOLASE"/>
</dbReference>
<evidence type="ECO:0000256" key="1">
    <source>
        <dbReference type="ARBA" id="ARBA00022842"/>
    </source>
</evidence>
<feature type="non-terminal residue" evidence="3">
    <location>
        <position position="1"/>
    </location>
</feature>
<dbReference type="OrthoDB" id="1739814at2759"/>
<dbReference type="EMBL" id="CAJVQA010073864">
    <property type="protein sequence ID" value="CAG8834594.1"/>
    <property type="molecule type" value="Genomic_DNA"/>
</dbReference>
<dbReference type="SUPFAM" id="SSF54826">
    <property type="entry name" value="Enolase N-terminal domain-like"/>
    <property type="match status" value="1"/>
</dbReference>
<dbReference type="SMART" id="SM01193">
    <property type="entry name" value="Enolase_N"/>
    <property type="match status" value="1"/>
</dbReference>
<dbReference type="PANTHER" id="PTHR11902:SF1">
    <property type="entry name" value="ENOLASE"/>
    <property type="match status" value="1"/>
</dbReference>
<dbReference type="GO" id="GO:0000287">
    <property type="term" value="F:magnesium ion binding"/>
    <property type="evidence" value="ECO:0007669"/>
    <property type="project" value="InterPro"/>
</dbReference>
<accession>A0A9N9PD89</accession>
<sequence length="132" mass="14699">IFRAAALSGASTRIYEVLELCDRIEQDYVGKGEKKDNLQYFLFIYFANLDVNDQKTVDEFLLKLDKIPNKSNLGANAIPSVSFAVAKAGNVTIMFLYRDIPLYAHIADLTGSKKPYVLSISIFNMINGSSHA</sequence>
<proteinExistence type="predicted"/>
<comment type="caution">
    <text evidence="3">The sequence shown here is derived from an EMBL/GenBank/DDBJ whole genome shotgun (WGS) entry which is preliminary data.</text>
</comment>
<dbReference type="PANTHER" id="PTHR11902">
    <property type="entry name" value="ENOLASE"/>
    <property type="match status" value="1"/>
</dbReference>
<organism evidence="3 4">
    <name type="scientific">Cetraspora pellucida</name>
    <dbReference type="NCBI Taxonomy" id="1433469"/>
    <lineage>
        <taxon>Eukaryota</taxon>
        <taxon>Fungi</taxon>
        <taxon>Fungi incertae sedis</taxon>
        <taxon>Mucoromycota</taxon>
        <taxon>Glomeromycotina</taxon>
        <taxon>Glomeromycetes</taxon>
        <taxon>Diversisporales</taxon>
        <taxon>Gigasporaceae</taxon>
        <taxon>Cetraspora</taxon>
    </lineage>
</organism>
<dbReference type="Pfam" id="PF03952">
    <property type="entry name" value="Enolase_N"/>
    <property type="match status" value="1"/>
</dbReference>
<dbReference type="GO" id="GO:0006096">
    <property type="term" value="P:glycolytic process"/>
    <property type="evidence" value="ECO:0007669"/>
    <property type="project" value="InterPro"/>
</dbReference>